<dbReference type="InterPro" id="IPR014867">
    <property type="entry name" value="Spore_coat_CotH_CotH2/3/7"/>
</dbReference>
<dbReference type="Pfam" id="PF08757">
    <property type="entry name" value="CotH"/>
    <property type="match status" value="1"/>
</dbReference>
<reference evidence="1 2" key="1">
    <citation type="submission" date="2021-01" db="EMBL/GenBank/DDBJ databases">
        <title>Tumebacillus sp. strain ITR2 16S ribosomal RNA gene Genome sequencing and assembly.</title>
        <authorList>
            <person name="Kang M."/>
        </authorList>
    </citation>
    <scope>NUCLEOTIDE SEQUENCE [LARGE SCALE GENOMIC DNA]</scope>
    <source>
        <strain evidence="1 2">ITR2</strain>
    </source>
</reference>
<proteinExistence type="predicted"/>
<organism evidence="1 2">
    <name type="scientific">Tumebacillus amylolyticus</name>
    <dbReference type="NCBI Taxonomy" id="2801339"/>
    <lineage>
        <taxon>Bacteria</taxon>
        <taxon>Bacillati</taxon>
        <taxon>Bacillota</taxon>
        <taxon>Bacilli</taxon>
        <taxon>Bacillales</taxon>
        <taxon>Alicyclobacillaceae</taxon>
        <taxon>Tumebacillus</taxon>
    </lineage>
</organism>
<evidence type="ECO:0000313" key="2">
    <source>
        <dbReference type="Proteomes" id="UP000602284"/>
    </source>
</evidence>
<dbReference type="RefSeq" id="WP_201637041.1">
    <property type="nucleotide sequence ID" value="NZ_JAEQNB010000005.1"/>
</dbReference>
<dbReference type="EMBL" id="JAEQNB010000005">
    <property type="protein sequence ID" value="MBL0388262.1"/>
    <property type="molecule type" value="Genomic_DNA"/>
</dbReference>
<accession>A0ABS1JD96</accession>
<dbReference type="PANTHER" id="PTHR40050:SF1">
    <property type="entry name" value="INNER SPORE COAT PROTEIN H"/>
    <property type="match status" value="1"/>
</dbReference>
<comment type="caution">
    <text evidence="1">The sequence shown here is derived from an EMBL/GenBank/DDBJ whole genome shotgun (WGS) entry which is preliminary data.</text>
</comment>
<keyword evidence="1" id="KW-0418">Kinase</keyword>
<protein>
    <submittedName>
        <fullName evidence="1">CotH kinase family protein</fullName>
    </submittedName>
</protein>
<name>A0ABS1JD96_9BACL</name>
<evidence type="ECO:0000313" key="1">
    <source>
        <dbReference type="EMBL" id="MBL0388262.1"/>
    </source>
</evidence>
<gene>
    <name evidence="1" type="ORF">JJB07_16735</name>
</gene>
<keyword evidence="2" id="KW-1185">Reference proteome</keyword>
<dbReference type="PANTHER" id="PTHR40050">
    <property type="entry name" value="INNER SPORE COAT PROTEIN H"/>
    <property type="match status" value="1"/>
</dbReference>
<keyword evidence="1" id="KW-0808">Transferase</keyword>
<sequence>MGDHSELPVYSLFVHPNDLRGMLRDPEQEEAFQGRLKVGRQAYRIMIALRGAYIRRYPKKSFSVQFLSPNSFQAARELHLNAEYADPSMIRNKLSFDFFQRIGALAPHAHFVKLLLNGGSAGLYLQLESVDDLYLKKRNLPPGAIFYAINDDANFSLLRSNSNRLKDELEEGYEGKVSTEADWESLRELLYVINTTPQADFPNAIDQLVDIEQYFNWLAGVVCTHNFDGFIQNYALYRNGDTGRFQPIPWDYDGTWGRNLRGERLRADYIPITGYNSLTARLLAVPKFRVRYKRRMEEVLETEFTADRLTPLIENLLQTVRPALLDDPHRKEFISRFDGEFEVILKFINERSRYLFDHLVDLN</sequence>
<dbReference type="GO" id="GO:0016301">
    <property type="term" value="F:kinase activity"/>
    <property type="evidence" value="ECO:0007669"/>
    <property type="project" value="UniProtKB-KW"/>
</dbReference>
<dbReference type="Proteomes" id="UP000602284">
    <property type="component" value="Unassembled WGS sequence"/>
</dbReference>